<evidence type="ECO:0000256" key="2">
    <source>
        <dbReference type="ARBA" id="ARBA00022448"/>
    </source>
</evidence>
<dbReference type="InterPro" id="IPR037066">
    <property type="entry name" value="Plug_dom_sf"/>
</dbReference>
<comment type="similarity">
    <text evidence="7">Belongs to the TonB-dependent receptor family.</text>
</comment>
<dbReference type="Pfam" id="PF07660">
    <property type="entry name" value="STN"/>
    <property type="match status" value="1"/>
</dbReference>
<keyword evidence="10" id="KW-1185">Reference proteome</keyword>
<evidence type="ECO:0000256" key="6">
    <source>
        <dbReference type="ARBA" id="ARBA00023237"/>
    </source>
</evidence>
<dbReference type="Proteomes" id="UP000316775">
    <property type="component" value="Unassembled WGS sequence"/>
</dbReference>
<keyword evidence="3 7" id="KW-1134">Transmembrane beta strand</keyword>
<dbReference type="RefSeq" id="WP_073241123.1">
    <property type="nucleotide sequence ID" value="NZ_BJNP01000005.1"/>
</dbReference>
<comment type="caution">
    <text evidence="9">The sequence shown here is derived from an EMBL/GenBank/DDBJ whole genome shotgun (WGS) entry which is preliminary data.</text>
</comment>
<dbReference type="GO" id="GO:0009279">
    <property type="term" value="C:cell outer membrane"/>
    <property type="evidence" value="ECO:0007669"/>
    <property type="project" value="UniProtKB-SubCell"/>
</dbReference>
<gene>
    <name evidence="9" type="ORF">FFL01_07380</name>
</gene>
<comment type="subcellular location">
    <subcellularLocation>
        <location evidence="1 7">Cell outer membrane</location>
        <topology evidence="1 7">Multi-pass membrane protein</topology>
    </subcellularLocation>
</comment>
<evidence type="ECO:0000313" key="9">
    <source>
        <dbReference type="EMBL" id="GEC71199.1"/>
    </source>
</evidence>
<evidence type="ECO:0000256" key="5">
    <source>
        <dbReference type="ARBA" id="ARBA00023136"/>
    </source>
</evidence>
<evidence type="ECO:0000256" key="7">
    <source>
        <dbReference type="PROSITE-ProRule" id="PRU01360"/>
    </source>
</evidence>
<dbReference type="SMART" id="SM00965">
    <property type="entry name" value="STN"/>
    <property type="match status" value="1"/>
</dbReference>
<dbReference type="InterPro" id="IPR012910">
    <property type="entry name" value="Plug_dom"/>
</dbReference>
<dbReference type="InterPro" id="IPR008969">
    <property type="entry name" value="CarboxyPept-like_regulatory"/>
</dbReference>
<dbReference type="InterPro" id="IPR036942">
    <property type="entry name" value="Beta-barrel_TonB_sf"/>
</dbReference>
<dbReference type="Pfam" id="PF13715">
    <property type="entry name" value="CarbopepD_reg_2"/>
    <property type="match status" value="1"/>
</dbReference>
<dbReference type="InterPro" id="IPR039426">
    <property type="entry name" value="TonB-dep_rcpt-like"/>
</dbReference>
<accession>A0A4Y4AV16</accession>
<dbReference type="AlphaFoldDB" id="A0A4Y4AV16"/>
<dbReference type="InterPro" id="IPR023997">
    <property type="entry name" value="TonB-dep_OMP_SusC/RagA_CS"/>
</dbReference>
<evidence type="ECO:0000256" key="3">
    <source>
        <dbReference type="ARBA" id="ARBA00022452"/>
    </source>
</evidence>
<dbReference type="EMBL" id="BJNP01000005">
    <property type="protein sequence ID" value="GEC71199.1"/>
    <property type="molecule type" value="Genomic_DNA"/>
</dbReference>
<dbReference type="InterPro" id="IPR023996">
    <property type="entry name" value="TonB-dep_OMP_SusC/RagA"/>
</dbReference>
<proteinExistence type="inferred from homology"/>
<keyword evidence="5 7" id="KW-0472">Membrane</keyword>
<dbReference type="SUPFAM" id="SSF49464">
    <property type="entry name" value="Carboxypeptidase regulatory domain-like"/>
    <property type="match status" value="1"/>
</dbReference>
<reference evidence="9 10" key="1">
    <citation type="submission" date="2019-06" db="EMBL/GenBank/DDBJ databases">
        <title>Whole genome shotgun sequence of Flavobacterium flevense NBRC 14960.</title>
        <authorList>
            <person name="Hosoyama A."/>
            <person name="Uohara A."/>
            <person name="Ohji S."/>
            <person name="Ichikawa N."/>
        </authorList>
    </citation>
    <scope>NUCLEOTIDE SEQUENCE [LARGE SCALE GENOMIC DNA]</scope>
    <source>
        <strain evidence="9 10">NBRC 14960</strain>
    </source>
</reference>
<name>A0A4Y4AV16_9FLAO</name>
<keyword evidence="4 7" id="KW-0812">Transmembrane</keyword>
<organism evidence="9 10">
    <name type="scientific">Flavobacterium flevense</name>
    <dbReference type="NCBI Taxonomy" id="983"/>
    <lineage>
        <taxon>Bacteria</taxon>
        <taxon>Pseudomonadati</taxon>
        <taxon>Bacteroidota</taxon>
        <taxon>Flavobacteriia</taxon>
        <taxon>Flavobacteriales</taxon>
        <taxon>Flavobacteriaceae</taxon>
        <taxon>Flavobacterium</taxon>
    </lineage>
</organism>
<evidence type="ECO:0000313" key="10">
    <source>
        <dbReference type="Proteomes" id="UP000316775"/>
    </source>
</evidence>
<keyword evidence="2 7" id="KW-0813">Transport</keyword>
<dbReference type="OrthoDB" id="9768177at2"/>
<dbReference type="Gene3D" id="2.170.130.10">
    <property type="entry name" value="TonB-dependent receptor, plug domain"/>
    <property type="match status" value="1"/>
</dbReference>
<dbReference type="Gene3D" id="2.60.40.1120">
    <property type="entry name" value="Carboxypeptidase-like, regulatory domain"/>
    <property type="match status" value="1"/>
</dbReference>
<evidence type="ECO:0000259" key="8">
    <source>
        <dbReference type="SMART" id="SM00965"/>
    </source>
</evidence>
<dbReference type="PROSITE" id="PS52016">
    <property type="entry name" value="TONB_DEPENDENT_REC_3"/>
    <property type="match status" value="1"/>
</dbReference>
<dbReference type="Gene3D" id="2.40.170.20">
    <property type="entry name" value="TonB-dependent receptor, beta-barrel domain"/>
    <property type="match status" value="1"/>
</dbReference>
<keyword evidence="6 7" id="KW-0998">Cell outer membrane</keyword>
<protein>
    <submittedName>
        <fullName evidence="9">SusC/RagA family TonB-linked outer membrane protein</fullName>
    </submittedName>
</protein>
<evidence type="ECO:0000256" key="1">
    <source>
        <dbReference type="ARBA" id="ARBA00004571"/>
    </source>
</evidence>
<feature type="domain" description="Secretin/TonB short N-terminal" evidence="8">
    <location>
        <begin position="68"/>
        <end position="119"/>
    </location>
</feature>
<dbReference type="STRING" id="983.SAMN05443543_101280"/>
<evidence type="ECO:0000256" key="4">
    <source>
        <dbReference type="ARBA" id="ARBA00022692"/>
    </source>
</evidence>
<dbReference type="InterPro" id="IPR011662">
    <property type="entry name" value="Secretin/TonB_short_N"/>
</dbReference>
<dbReference type="Pfam" id="PF07715">
    <property type="entry name" value="Plug"/>
    <property type="match status" value="1"/>
</dbReference>
<dbReference type="NCBIfam" id="TIGR04056">
    <property type="entry name" value="OMP_RagA_SusC"/>
    <property type="match status" value="1"/>
</dbReference>
<dbReference type="NCBIfam" id="TIGR04057">
    <property type="entry name" value="SusC_RagA_signa"/>
    <property type="match status" value="1"/>
</dbReference>
<sequence length="1221" mass="135681">MKKIIKGKWLCPYLPKISLKMKLTTLLLILSLVRIQASTYSQNTKLTLNVNNTSVEQLFNKIESVSEYRFLFESSLIDLDRKVSLNVEKKKIAEILEKVFKGTDITYTINDRQILLVKKKEQVVPVKTNTIVKVDDEQDAISVSGVVKDENNMPMPGLGVVVKGTSVSTSTDMDGKFKFNSISPNATLVFSYIGYKDQVVEVKNRTVINVSMQVDISELNEIVVNYGYGKVRKADMTGATASITSKELSKIPVTNAAEALKGRLPGVNVTSADGEPGASIRIRVRGGTSISQNNDPLFIVDGLIVGSIDNIPVNDIASIDVLKDAAATAIYGAQGSNGVIVVTTKDPVAGRVNVSYNNFFQFSELPKNRKYDVLSPYEFALANYEYAAIQGTTQLENFEKFYGKYDDLELYKQKRATDWQDKIFGASRLSQSHNLSIGGGNEITKANLSLTNNKDEGLLNGSGLQRTAINFKLNQQVFKNLKADFTARITNTVIDGAGTSTNAQLKIKDAVQARPINGIADDLDIDLTQLNSDDDFQQFILSLVDPSELIKQDWRKRTTNEYVFSAGLTWSILKDLDAKSTLTTSRAYSEQLRFYGPLTGESFNNGGSLPLGERTIAEGQTLRLVNTLNYRKKWDALKLDVLLGQEIYSKTGKDNFLRGEDYRLSITPEELFANMQFGRVDRIAGGEATPANRKSFFGRFDFQLNDKYIWTLTGRADESSKFRGKNRLGLFPALAFAWKMNNENFLKDVDFVDELKLRLSYGETGNDGVTTEASQFLFTGSTLRGPGFGNVDNLYYTPSNTLYNPDLIWETTATANVGLDFGLFNRRLSGSVDYYKNITRDLLYQVDISLSSGFDRQFANIGNTSNRGFELALNGIIVDSDDFSFSVNANIGKNDFKIDKLDGKITELNNIRSNWASTDLKNINDFYVKVGGKIGDFYGFVTDGYYSTDDFQTYDETTKKYILKEGVPNSGALVGNTNIRPGFMKIKDLPTELVVDDQGAPVLDANGKQQYVPDGLINDKDRKVLGNATPDFQGGFGFNLTYKGFDLSTFFDYQVGNDVYNTGKIQYNQFRRVTYGNLLSTMSSDNRFTYVDIDGQYTGTPGGIVTDLTQLAEMNEGKNIWSHSSFGIAQAVISDFAIEDGSFLRLNNLTLGYSLPKKLISKIGLSQFRIFGTGRNLHIWTKYSGYDPDVNSQSSNPLTPGVDYSSFPKSRSYTLGLNVTF</sequence>
<dbReference type="SUPFAM" id="SSF56935">
    <property type="entry name" value="Porins"/>
    <property type="match status" value="1"/>
</dbReference>